<protein>
    <recommendedName>
        <fullName evidence="5">DUF4794 domain-containing protein</fullName>
    </recommendedName>
</protein>
<feature type="chain" id="PRO_5005535625" description="DUF4794 domain-containing protein" evidence="2">
    <location>
        <begin position="21"/>
        <end position="290"/>
    </location>
</feature>
<keyword evidence="4" id="KW-1185">Reference proteome</keyword>
<evidence type="ECO:0000313" key="3">
    <source>
        <dbReference type="EMBL" id="KNC26016.1"/>
    </source>
</evidence>
<dbReference type="OrthoDB" id="8063839at2759"/>
<gene>
    <name evidence="3" type="ORF">FF38_14459</name>
</gene>
<evidence type="ECO:0000256" key="1">
    <source>
        <dbReference type="SAM" id="MobiDB-lite"/>
    </source>
</evidence>
<comment type="caution">
    <text evidence="3">The sequence shown here is derived from an EMBL/GenBank/DDBJ whole genome shotgun (WGS) entry which is preliminary data.</text>
</comment>
<dbReference type="OMA" id="KFLMFKN"/>
<organism evidence="3 4">
    <name type="scientific">Lucilia cuprina</name>
    <name type="common">Green bottle fly</name>
    <name type="synonym">Australian sheep blowfly</name>
    <dbReference type="NCBI Taxonomy" id="7375"/>
    <lineage>
        <taxon>Eukaryota</taxon>
        <taxon>Metazoa</taxon>
        <taxon>Ecdysozoa</taxon>
        <taxon>Arthropoda</taxon>
        <taxon>Hexapoda</taxon>
        <taxon>Insecta</taxon>
        <taxon>Pterygota</taxon>
        <taxon>Neoptera</taxon>
        <taxon>Endopterygota</taxon>
        <taxon>Diptera</taxon>
        <taxon>Brachycera</taxon>
        <taxon>Muscomorpha</taxon>
        <taxon>Oestroidea</taxon>
        <taxon>Calliphoridae</taxon>
        <taxon>Luciliinae</taxon>
        <taxon>Lucilia</taxon>
    </lineage>
</organism>
<name>A0A0L0C174_LUCCU</name>
<feature type="region of interest" description="Disordered" evidence="1">
    <location>
        <begin position="271"/>
        <end position="290"/>
    </location>
</feature>
<feature type="region of interest" description="Disordered" evidence="1">
    <location>
        <begin position="112"/>
        <end position="135"/>
    </location>
</feature>
<evidence type="ECO:0000313" key="4">
    <source>
        <dbReference type="Proteomes" id="UP000037069"/>
    </source>
</evidence>
<evidence type="ECO:0000256" key="2">
    <source>
        <dbReference type="SAM" id="SignalP"/>
    </source>
</evidence>
<proteinExistence type="predicted"/>
<evidence type="ECO:0008006" key="5">
    <source>
        <dbReference type="Google" id="ProtNLM"/>
    </source>
</evidence>
<dbReference type="EMBL" id="JRES01001043">
    <property type="protein sequence ID" value="KNC26016.1"/>
    <property type="molecule type" value="Genomic_DNA"/>
</dbReference>
<accession>A0A0L0C174</accession>
<dbReference type="AlphaFoldDB" id="A0A0L0C174"/>
<reference evidence="3 4" key="1">
    <citation type="journal article" date="2015" name="Nat. Commun.">
        <title>Lucilia cuprina genome unlocks parasitic fly biology to underpin future interventions.</title>
        <authorList>
            <person name="Anstead C.A."/>
            <person name="Korhonen P.K."/>
            <person name="Young N.D."/>
            <person name="Hall R.S."/>
            <person name="Jex A.R."/>
            <person name="Murali S.C."/>
            <person name="Hughes D.S."/>
            <person name="Lee S.F."/>
            <person name="Perry T."/>
            <person name="Stroehlein A.J."/>
            <person name="Ansell B.R."/>
            <person name="Breugelmans B."/>
            <person name="Hofmann A."/>
            <person name="Qu J."/>
            <person name="Dugan S."/>
            <person name="Lee S.L."/>
            <person name="Chao H."/>
            <person name="Dinh H."/>
            <person name="Han Y."/>
            <person name="Doddapaneni H.V."/>
            <person name="Worley K.C."/>
            <person name="Muzny D.M."/>
            <person name="Ioannidis P."/>
            <person name="Waterhouse R.M."/>
            <person name="Zdobnov E.M."/>
            <person name="James P.J."/>
            <person name="Bagnall N.H."/>
            <person name="Kotze A.C."/>
            <person name="Gibbs R.A."/>
            <person name="Richards S."/>
            <person name="Batterham P."/>
            <person name="Gasser R.B."/>
        </authorList>
    </citation>
    <scope>NUCLEOTIDE SEQUENCE [LARGE SCALE GENOMIC DNA]</scope>
    <source>
        <strain evidence="3 4">LS</strain>
        <tissue evidence="3">Full body</tissue>
    </source>
</reference>
<feature type="signal peptide" evidence="2">
    <location>
        <begin position="1"/>
        <end position="20"/>
    </location>
</feature>
<sequence length="290" mass="31207">MKFFTLTFVLLAAFALVALAEPEPEPVKASRYRAAQIIDDDVKDADDHDQLENDEVVVNDASKKGDASSGRLFMKKFVLFKNMFGQNQKQPIIPIIITGANSDAGTGLSPTTTTITSDGTIPTATGTVTTETLDPTGTGGAGAGAGPGAGAGIDGGAANRIQLYGRGSSSENDKEAEEEDAIVDEQTLAAALAAGAEEYVVTDQEIKGTSDAKANNAPARINLRRRGAKRGQVVSVRVPARYRGYFKNGQRVILNNNKRTRPVKRRVIKRRTNRRRPNKNKNKRRRIVVA</sequence>
<keyword evidence="2" id="KW-0732">Signal</keyword>
<dbReference type="Proteomes" id="UP000037069">
    <property type="component" value="Unassembled WGS sequence"/>
</dbReference>